<name>A0ABW5KK63_9SPHI</name>
<keyword evidence="7" id="KW-0812">Transmembrane</keyword>
<comment type="subcellular location">
    <subcellularLocation>
        <location evidence="7">Cell membrane</location>
    </subcellularLocation>
</comment>
<feature type="transmembrane region" description="Helical" evidence="7">
    <location>
        <begin position="20"/>
        <end position="37"/>
    </location>
</feature>
<dbReference type="GO" id="GO:0016740">
    <property type="term" value="F:transferase activity"/>
    <property type="evidence" value="ECO:0007669"/>
    <property type="project" value="UniProtKB-KW"/>
</dbReference>
<evidence type="ECO:0000256" key="4">
    <source>
        <dbReference type="ARBA" id="ARBA00022679"/>
    </source>
</evidence>
<keyword evidence="4 7" id="KW-0808">Transferase</keyword>
<dbReference type="InterPro" id="IPR007507">
    <property type="entry name" value="Glycos_transf_N"/>
</dbReference>
<keyword evidence="7" id="KW-1133">Transmembrane helix</keyword>
<evidence type="ECO:0000313" key="9">
    <source>
        <dbReference type="EMBL" id="MFD2547956.1"/>
    </source>
</evidence>
<dbReference type="PANTHER" id="PTHR42755:SF1">
    <property type="entry name" value="3-DEOXY-D-MANNO-OCTULOSONIC ACID TRANSFERASE, MITOCHONDRIAL-RELATED"/>
    <property type="match status" value="1"/>
</dbReference>
<reference evidence="10" key="1">
    <citation type="journal article" date="2019" name="Int. J. Syst. Evol. Microbiol.">
        <title>The Global Catalogue of Microorganisms (GCM) 10K type strain sequencing project: providing services to taxonomists for standard genome sequencing and annotation.</title>
        <authorList>
            <consortium name="The Broad Institute Genomics Platform"/>
            <consortium name="The Broad Institute Genome Sequencing Center for Infectious Disease"/>
            <person name="Wu L."/>
            <person name="Ma J."/>
        </authorList>
    </citation>
    <scope>NUCLEOTIDE SEQUENCE [LARGE SCALE GENOMIC DNA]</scope>
    <source>
        <strain evidence="10">KCTC 42662</strain>
    </source>
</reference>
<comment type="caution">
    <text evidence="9">The sequence shown here is derived from an EMBL/GenBank/DDBJ whole genome shotgun (WGS) entry which is preliminary data.</text>
</comment>
<dbReference type="Proteomes" id="UP001597545">
    <property type="component" value="Unassembled WGS sequence"/>
</dbReference>
<evidence type="ECO:0000313" key="10">
    <source>
        <dbReference type="Proteomes" id="UP001597545"/>
    </source>
</evidence>
<protein>
    <recommendedName>
        <fullName evidence="3 7">3-deoxy-D-manno-octulosonic acid transferase</fullName>
        <shortName evidence="7">Kdo transferase</shortName>
        <ecNumber evidence="2 7">2.4.99.12</ecNumber>
    </recommendedName>
    <alternativeName>
        <fullName evidence="5 7">Lipid IV(A) 3-deoxy-D-manno-octulosonic acid transferase</fullName>
    </alternativeName>
</protein>
<keyword evidence="7" id="KW-1003">Cell membrane</keyword>
<dbReference type="Gene3D" id="3.40.50.11720">
    <property type="entry name" value="3-Deoxy-D-manno-octulosonic-acid transferase, N-terminal domain"/>
    <property type="match status" value="1"/>
</dbReference>
<evidence type="ECO:0000256" key="6">
    <source>
        <dbReference type="ARBA" id="ARBA00049183"/>
    </source>
</evidence>
<dbReference type="InterPro" id="IPR039901">
    <property type="entry name" value="Kdotransferase"/>
</dbReference>
<feature type="domain" description="3-deoxy-D-manno-octulosonic-acid transferase N-terminal" evidence="8">
    <location>
        <begin position="63"/>
        <end position="224"/>
    </location>
</feature>
<organism evidence="9 10">
    <name type="scientific">Sphingobacterium suaedae</name>
    <dbReference type="NCBI Taxonomy" id="1686402"/>
    <lineage>
        <taxon>Bacteria</taxon>
        <taxon>Pseudomonadati</taxon>
        <taxon>Bacteroidota</taxon>
        <taxon>Sphingobacteriia</taxon>
        <taxon>Sphingobacteriales</taxon>
        <taxon>Sphingobacteriaceae</taxon>
        <taxon>Sphingobacterium</taxon>
    </lineage>
</organism>
<dbReference type="InterPro" id="IPR038107">
    <property type="entry name" value="Glycos_transf_N_sf"/>
</dbReference>
<sequence length="434" mass="50324">MEWTKFNIFDEYKDIFFNMRLLYNLGIGFYTLFLRILSPFHPKAKRWVEGRVNLFVRMEQTIEKGCKPIWFHFASLGEFEQGRSVMEAIKKKYPNEKILITFFSPSGYEVRKNTPLANYVFYLPVDTATYAKRFLQIVDPSFAVFTKYEYWYHYFRELQRRKIPLFVISAIFREDQVFFKWYGGFFRQILRNVSFFFAQNMDSVYWLKAIHITRAGLTGDTRFDRVVELPKQRRDIPEIKTFLEGSSQVLVAGSTWAEDEHLLADVLLRKDDWKTILAPHEIHDSHLQQIEQLFPSALFFSRFSSYNLEAVRQANVLIIDNIGMLSSLYGYGNIAYIGGGFGAGIHNTLEAATYGLPVIFGPKYAKFQEAVDLIDLGAAFSIDAAGALERLFTHFTSDRMQLAGAKAKTYVQEKAGATQIIMKYLESQRLIGSK</sequence>
<dbReference type="PANTHER" id="PTHR42755">
    <property type="entry name" value="3-DEOXY-MANNO-OCTULOSONATE CYTIDYLYLTRANSFERASE"/>
    <property type="match status" value="1"/>
</dbReference>
<comment type="similarity">
    <text evidence="7">Belongs to the glycosyltransferase group 1 family.</text>
</comment>
<dbReference type="EC" id="2.4.99.12" evidence="2 7"/>
<comment type="function">
    <text evidence="7">Involved in lipopolysaccharide (LPS) biosynthesis. Catalyzes the transfer of 3-deoxy-D-manno-octulosonate (Kdo) residue(s) from CMP-Kdo to lipid IV(A), the tetraacyldisaccharide-1,4'-bisphosphate precursor of lipid A.</text>
</comment>
<evidence type="ECO:0000256" key="7">
    <source>
        <dbReference type="RuleBase" id="RU365103"/>
    </source>
</evidence>
<keyword evidence="7" id="KW-0448">Lipopolysaccharide biosynthesis</keyword>
<keyword evidence="10" id="KW-1185">Reference proteome</keyword>
<dbReference type="EMBL" id="JBHULR010000004">
    <property type="protein sequence ID" value="MFD2547956.1"/>
    <property type="molecule type" value="Genomic_DNA"/>
</dbReference>
<evidence type="ECO:0000256" key="5">
    <source>
        <dbReference type="ARBA" id="ARBA00031445"/>
    </source>
</evidence>
<dbReference type="RefSeq" id="WP_380932144.1">
    <property type="nucleotide sequence ID" value="NZ_JBHUEG010000001.1"/>
</dbReference>
<dbReference type="Pfam" id="PF04413">
    <property type="entry name" value="Glycos_transf_N"/>
    <property type="match status" value="1"/>
</dbReference>
<gene>
    <name evidence="9" type="ORF">ACFSR5_09915</name>
</gene>
<evidence type="ECO:0000259" key="8">
    <source>
        <dbReference type="Pfam" id="PF04413"/>
    </source>
</evidence>
<comment type="pathway">
    <text evidence="1 7">Bacterial outer membrane biogenesis; LPS core biosynthesis.</text>
</comment>
<accession>A0ABW5KK63</accession>
<dbReference type="SUPFAM" id="SSF53756">
    <property type="entry name" value="UDP-Glycosyltransferase/glycogen phosphorylase"/>
    <property type="match status" value="1"/>
</dbReference>
<comment type="catalytic activity">
    <reaction evidence="6 7">
        <text>lipid IVA (E. coli) + CMP-3-deoxy-beta-D-manno-octulosonate = alpha-Kdo-(2-&gt;6)-lipid IVA (E. coli) + CMP + H(+)</text>
        <dbReference type="Rhea" id="RHEA:28066"/>
        <dbReference type="ChEBI" id="CHEBI:15378"/>
        <dbReference type="ChEBI" id="CHEBI:58603"/>
        <dbReference type="ChEBI" id="CHEBI:60364"/>
        <dbReference type="ChEBI" id="CHEBI:60377"/>
        <dbReference type="ChEBI" id="CHEBI:85987"/>
        <dbReference type="EC" id="2.4.99.12"/>
    </reaction>
</comment>
<dbReference type="Gene3D" id="3.40.50.2000">
    <property type="entry name" value="Glycogen Phosphorylase B"/>
    <property type="match status" value="1"/>
</dbReference>
<proteinExistence type="inferred from homology"/>
<evidence type="ECO:0000256" key="1">
    <source>
        <dbReference type="ARBA" id="ARBA00004713"/>
    </source>
</evidence>
<evidence type="ECO:0000256" key="3">
    <source>
        <dbReference type="ARBA" id="ARBA00019077"/>
    </source>
</evidence>
<keyword evidence="7" id="KW-0472">Membrane</keyword>
<evidence type="ECO:0000256" key="2">
    <source>
        <dbReference type="ARBA" id="ARBA00012621"/>
    </source>
</evidence>